<name>A0A7L1SL22_ARAGA</name>
<dbReference type="EMBL" id="VXBL01001562">
    <property type="protein sequence ID" value="NXO48990.1"/>
    <property type="molecule type" value="Genomic_DNA"/>
</dbReference>
<feature type="non-terminal residue" evidence="11">
    <location>
        <position position="582"/>
    </location>
</feature>
<dbReference type="InterPro" id="IPR036179">
    <property type="entry name" value="Ig-like_dom_sf"/>
</dbReference>
<evidence type="ECO:0000256" key="1">
    <source>
        <dbReference type="ARBA" id="ARBA00004479"/>
    </source>
</evidence>
<dbReference type="Gene3D" id="2.60.40.10">
    <property type="entry name" value="Immunoglobulins"/>
    <property type="match status" value="5"/>
</dbReference>
<dbReference type="Pfam" id="PF08205">
    <property type="entry name" value="C2-set_2"/>
    <property type="match status" value="1"/>
</dbReference>
<evidence type="ECO:0000259" key="10">
    <source>
        <dbReference type="PROSITE" id="PS50835"/>
    </source>
</evidence>
<keyword evidence="7" id="KW-0325">Glycoprotein</keyword>
<evidence type="ECO:0000256" key="9">
    <source>
        <dbReference type="SAM" id="Phobius"/>
    </source>
</evidence>
<keyword evidence="12" id="KW-1185">Reference proteome</keyword>
<keyword evidence="4 9" id="KW-1133">Transmembrane helix</keyword>
<evidence type="ECO:0000313" key="11">
    <source>
        <dbReference type="EMBL" id="NXO48990.1"/>
    </source>
</evidence>
<dbReference type="GO" id="GO:0005055">
    <property type="term" value="F:laminin receptor activity"/>
    <property type="evidence" value="ECO:0007669"/>
    <property type="project" value="TreeGrafter"/>
</dbReference>
<evidence type="ECO:0000256" key="6">
    <source>
        <dbReference type="ARBA" id="ARBA00023157"/>
    </source>
</evidence>
<comment type="subcellular location">
    <subcellularLocation>
        <location evidence="1">Membrane</location>
        <topology evidence="1">Single-pass type I membrane protein</topology>
    </subcellularLocation>
</comment>
<evidence type="ECO:0000256" key="2">
    <source>
        <dbReference type="ARBA" id="ARBA00022692"/>
    </source>
</evidence>
<dbReference type="PANTHER" id="PTHR11973:SF18">
    <property type="entry name" value="CELL SURFACE GLYCOPROTEIN MUC18"/>
    <property type="match status" value="1"/>
</dbReference>
<sequence length="582" mass="64535">AASKLEVSMPAVVEVESGGTARMECNFYIPENGSYTYIDWFYIDRNNLVRLCHITGSEVLEENTDYKGRLLVGEDKALSISRVTVQDARTFVCQVGAGSHGVGENRTELHIYKVPEAPEIVANPGGISVQSSDIPQIAQCVSRNSFPPPNITWHRNGEQLQPEEKLVKIPYTLTRESSGLYTVSSTLFTHVTREDRNSLYHCTVHYWLRGQRRDVESQRVNVTIFYPAQHVKLQVMPSSVLVKEGDNVKLVCEADGNPAPVFSFYKRELEDSWQDLTSLADTNSGVLNLHNVNKSSSGLYRCQTLDLDDMRQLEKDVELVVNYIEGVHVKMEPSSPLQEGDSVRLSCDAHSPVALHYQWRDEKGRKVAEGNQLFLSNLTFETSSNFSCKVIAPSVPGLEQSKQVAVAVQGKPRIVAISSPLYVRQDEVVNLTCKAIAFPRPSVHWNVNGTAHEYVENQHIASNLTVRVNHDLLRAGAMCRVSNALGVSEKHIQLLDQKTPESKGVIIVAIIVCILVVAVLGSVIYFLHKKGKIPCGRAGKQDITKPEARKDKIVVEVKSDKLSEEAGLLQGANGEKRPAADQ</sequence>
<dbReference type="InterPro" id="IPR051116">
    <property type="entry name" value="Surface_Rcpt/Adhesion_Mol"/>
</dbReference>
<dbReference type="Pfam" id="PF13895">
    <property type="entry name" value="Ig_2"/>
    <property type="match status" value="1"/>
</dbReference>
<dbReference type="SMART" id="SM00408">
    <property type="entry name" value="IGc2"/>
    <property type="match status" value="3"/>
</dbReference>
<feature type="domain" description="Ig-like" evidence="10">
    <location>
        <begin position="412"/>
        <end position="493"/>
    </location>
</feature>
<dbReference type="SUPFAM" id="SSF48726">
    <property type="entry name" value="Immunoglobulin"/>
    <property type="match status" value="5"/>
</dbReference>
<keyword evidence="8" id="KW-0393">Immunoglobulin domain</keyword>
<feature type="domain" description="Ig-like" evidence="10">
    <location>
        <begin position="118"/>
        <end position="223"/>
    </location>
</feature>
<keyword evidence="2 9" id="KW-0812">Transmembrane</keyword>
<proteinExistence type="predicted"/>
<dbReference type="GO" id="GO:0005886">
    <property type="term" value="C:plasma membrane"/>
    <property type="evidence" value="ECO:0007669"/>
    <property type="project" value="TreeGrafter"/>
</dbReference>
<keyword evidence="6" id="KW-1015">Disulfide bond</keyword>
<organism evidence="11 12">
    <name type="scientific">Aramus guarauna</name>
    <name type="common">Limpkin</name>
    <name type="synonym">Scolopax guarauna</name>
    <dbReference type="NCBI Taxonomy" id="54356"/>
    <lineage>
        <taxon>Eukaryota</taxon>
        <taxon>Metazoa</taxon>
        <taxon>Chordata</taxon>
        <taxon>Craniata</taxon>
        <taxon>Vertebrata</taxon>
        <taxon>Euteleostomi</taxon>
        <taxon>Archelosauria</taxon>
        <taxon>Archosauria</taxon>
        <taxon>Dinosauria</taxon>
        <taxon>Saurischia</taxon>
        <taxon>Theropoda</taxon>
        <taxon>Coelurosauria</taxon>
        <taxon>Aves</taxon>
        <taxon>Neognathae</taxon>
        <taxon>Neoaves</taxon>
        <taxon>Gruiformes</taxon>
        <taxon>Aramidae</taxon>
        <taxon>Aramus</taxon>
    </lineage>
</organism>
<dbReference type="InterPro" id="IPR013783">
    <property type="entry name" value="Ig-like_fold"/>
</dbReference>
<evidence type="ECO:0000256" key="5">
    <source>
        <dbReference type="ARBA" id="ARBA00023136"/>
    </source>
</evidence>
<dbReference type="Pfam" id="PF07686">
    <property type="entry name" value="V-set"/>
    <property type="match status" value="1"/>
</dbReference>
<dbReference type="AlphaFoldDB" id="A0A7L1SL22"/>
<feature type="domain" description="Ig-like" evidence="10">
    <location>
        <begin position="325"/>
        <end position="405"/>
    </location>
</feature>
<evidence type="ECO:0000256" key="4">
    <source>
        <dbReference type="ARBA" id="ARBA00022989"/>
    </source>
</evidence>
<feature type="non-terminal residue" evidence="11">
    <location>
        <position position="1"/>
    </location>
</feature>
<dbReference type="InterPro" id="IPR003598">
    <property type="entry name" value="Ig_sub2"/>
</dbReference>
<feature type="domain" description="Ig-like" evidence="10">
    <location>
        <begin position="3"/>
        <end position="110"/>
    </location>
</feature>
<dbReference type="PROSITE" id="PS50835">
    <property type="entry name" value="IG_LIKE"/>
    <property type="match status" value="5"/>
</dbReference>
<reference evidence="11 12" key="1">
    <citation type="submission" date="2019-09" db="EMBL/GenBank/DDBJ databases">
        <title>Bird 10,000 Genomes (B10K) Project - Family phase.</title>
        <authorList>
            <person name="Zhang G."/>
        </authorList>
    </citation>
    <scope>NUCLEOTIDE SEQUENCE [LARGE SCALE GENOMIC DNA]</scope>
    <source>
        <strain evidence="11">B10K-DU-002-11</strain>
        <tissue evidence="11">Muscle</tissue>
    </source>
</reference>
<dbReference type="InterPro" id="IPR013162">
    <property type="entry name" value="CD80_C2-set"/>
</dbReference>
<feature type="domain" description="Ig-like" evidence="10">
    <location>
        <begin position="227"/>
        <end position="318"/>
    </location>
</feature>
<evidence type="ECO:0000256" key="3">
    <source>
        <dbReference type="ARBA" id="ARBA00022737"/>
    </source>
</evidence>
<keyword evidence="5 9" id="KW-0472">Membrane</keyword>
<dbReference type="PANTHER" id="PTHR11973">
    <property type="entry name" value="CELL SURFACE GLYCOPROTEIN MUC18-RELATED"/>
    <property type="match status" value="1"/>
</dbReference>
<dbReference type="Proteomes" id="UP000567570">
    <property type="component" value="Unassembled WGS sequence"/>
</dbReference>
<dbReference type="SMART" id="SM00409">
    <property type="entry name" value="IG"/>
    <property type="match status" value="4"/>
</dbReference>
<accession>A0A7L1SL22</accession>
<evidence type="ECO:0000256" key="8">
    <source>
        <dbReference type="ARBA" id="ARBA00023319"/>
    </source>
</evidence>
<dbReference type="InterPro" id="IPR003599">
    <property type="entry name" value="Ig_sub"/>
</dbReference>
<evidence type="ECO:0000256" key="7">
    <source>
        <dbReference type="ARBA" id="ARBA00023180"/>
    </source>
</evidence>
<comment type="caution">
    <text evidence="11">The sequence shown here is derived from an EMBL/GenBank/DDBJ whole genome shotgun (WGS) entry which is preliminary data.</text>
</comment>
<evidence type="ECO:0000313" key="12">
    <source>
        <dbReference type="Proteomes" id="UP000567570"/>
    </source>
</evidence>
<dbReference type="InterPro" id="IPR007110">
    <property type="entry name" value="Ig-like_dom"/>
</dbReference>
<keyword evidence="3" id="KW-0677">Repeat</keyword>
<gene>
    <name evidence="11" type="primary">Mcam</name>
    <name evidence="11" type="ORF">ARAGUA_R06843</name>
</gene>
<protein>
    <submittedName>
        <fullName evidence="11">MUC18 protein</fullName>
    </submittedName>
</protein>
<feature type="transmembrane region" description="Helical" evidence="9">
    <location>
        <begin position="504"/>
        <end position="527"/>
    </location>
</feature>
<dbReference type="InterPro" id="IPR013106">
    <property type="entry name" value="Ig_V-set"/>
</dbReference>
<dbReference type="Pfam" id="PF13927">
    <property type="entry name" value="Ig_3"/>
    <property type="match status" value="1"/>
</dbReference>